<dbReference type="Proteomes" id="UP001579974">
    <property type="component" value="Unassembled WGS sequence"/>
</dbReference>
<dbReference type="EMBL" id="JBDXSU010000001">
    <property type="protein sequence ID" value="MFB5189001.1"/>
    <property type="molecule type" value="Genomic_DNA"/>
</dbReference>
<dbReference type="Gene3D" id="3.90.1140.10">
    <property type="entry name" value="Cyclic phosphodiesterase"/>
    <property type="match status" value="1"/>
</dbReference>
<proteinExistence type="predicted"/>
<organism evidence="1 2">
    <name type="scientific">Alicyclobacillus fastidiosus</name>
    <dbReference type="NCBI Taxonomy" id="392011"/>
    <lineage>
        <taxon>Bacteria</taxon>
        <taxon>Bacillati</taxon>
        <taxon>Bacillota</taxon>
        <taxon>Bacilli</taxon>
        <taxon>Bacillales</taxon>
        <taxon>Alicyclobacillaceae</taxon>
        <taxon>Alicyclobacillus</taxon>
    </lineage>
</organism>
<protein>
    <recommendedName>
        <fullName evidence="3">2'-5' RNA ligase family protein</fullName>
    </recommendedName>
</protein>
<evidence type="ECO:0000313" key="2">
    <source>
        <dbReference type="Proteomes" id="UP001579974"/>
    </source>
</evidence>
<comment type="caution">
    <text evidence="1">The sequence shown here is derived from an EMBL/GenBank/DDBJ whole genome shotgun (WGS) entry which is preliminary data.</text>
</comment>
<dbReference type="InterPro" id="IPR009097">
    <property type="entry name" value="Cyclic_Pdiesterase"/>
</dbReference>
<accession>A0ABV5AA98</accession>
<evidence type="ECO:0008006" key="3">
    <source>
        <dbReference type="Google" id="ProtNLM"/>
    </source>
</evidence>
<reference evidence="1 2" key="1">
    <citation type="journal article" date="2024" name="Int. J. Mol. Sci.">
        <title>Exploration of Alicyclobacillus spp. Genome in Search of Antibiotic Resistance.</title>
        <authorList>
            <person name="Bucka-Kolendo J."/>
            <person name="Kiousi D.E."/>
            <person name="Dekowska A."/>
            <person name="Mikolajczuk-Szczyrba A."/>
            <person name="Karadedos D.M."/>
            <person name="Michael P."/>
            <person name="Galanis A."/>
            <person name="Sokolowska B."/>
        </authorList>
    </citation>
    <scope>NUCLEOTIDE SEQUENCE [LARGE SCALE GENOMIC DNA]</scope>
    <source>
        <strain evidence="1 2">KKP 3000</strain>
    </source>
</reference>
<sequence length="207" mass="24177">MKIGFAVIPNERLMDTLISFQVEMNSTIAWEPKLGHTYNLPHITLLQGNFKDSLRYIDVLHDLQEHLVGSMTDTPVASVGEIFYQPVGWYFVRIQKEPWLIHLHNHLFDIVKDDMLQGTVNPDKEQWFTPLEIQNSRKYGYRYIREAYLPHITLGKNSDLTKSKLIFEMNRRWERANIASPQLMSRLTVYEMGENGAHARTLASLFI</sequence>
<name>A0ABV5AA98_9BACL</name>
<evidence type="ECO:0000313" key="1">
    <source>
        <dbReference type="EMBL" id="MFB5189001.1"/>
    </source>
</evidence>
<dbReference type="SUPFAM" id="SSF55144">
    <property type="entry name" value="LigT-like"/>
    <property type="match status" value="1"/>
</dbReference>
<keyword evidence="2" id="KW-1185">Reference proteome</keyword>
<gene>
    <name evidence="1" type="ORF">KKP3000_001440</name>
</gene>
<dbReference type="RefSeq" id="WP_368781063.1">
    <property type="nucleotide sequence ID" value="NZ_CP162940.1"/>
</dbReference>